<evidence type="ECO:0000313" key="3">
    <source>
        <dbReference type="Proteomes" id="UP000572212"/>
    </source>
</evidence>
<evidence type="ECO:0000256" key="1">
    <source>
        <dbReference type="SAM" id="Phobius"/>
    </source>
</evidence>
<feature type="transmembrane region" description="Helical" evidence="1">
    <location>
        <begin position="7"/>
        <end position="25"/>
    </location>
</feature>
<dbReference type="Proteomes" id="UP000572212">
    <property type="component" value="Unassembled WGS sequence"/>
</dbReference>
<feature type="transmembrane region" description="Helical" evidence="1">
    <location>
        <begin position="31"/>
        <end position="50"/>
    </location>
</feature>
<protein>
    <submittedName>
        <fullName evidence="2">ABC-type amino acid transport system permease subunit</fullName>
    </submittedName>
</protein>
<organism evidence="2 3">
    <name type="scientific">Gracilibacillus halotolerans</name>
    <dbReference type="NCBI Taxonomy" id="74386"/>
    <lineage>
        <taxon>Bacteria</taxon>
        <taxon>Bacillati</taxon>
        <taxon>Bacillota</taxon>
        <taxon>Bacilli</taxon>
        <taxon>Bacillales</taxon>
        <taxon>Bacillaceae</taxon>
        <taxon>Gracilibacillus</taxon>
    </lineage>
</organism>
<evidence type="ECO:0000313" key="2">
    <source>
        <dbReference type="EMBL" id="MBB6513062.1"/>
    </source>
</evidence>
<accession>A0A841RMB3</accession>
<keyword evidence="1" id="KW-1133">Transmembrane helix</keyword>
<feature type="transmembrane region" description="Helical" evidence="1">
    <location>
        <begin position="62"/>
        <end position="79"/>
    </location>
</feature>
<dbReference type="RefSeq" id="WP_184247515.1">
    <property type="nucleotide sequence ID" value="NZ_BAAACU010000053.1"/>
</dbReference>
<gene>
    <name evidence="2" type="ORF">GGQ92_001852</name>
</gene>
<keyword evidence="1" id="KW-0472">Membrane</keyword>
<dbReference type="AlphaFoldDB" id="A0A841RMB3"/>
<keyword evidence="1" id="KW-0812">Transmembrane</keyword>
<proteinExistence type="predicted"/>
<dbReference type="EMBL" id="JACHON010000007">
    <property type="protein sequence ID" value="MBB6513062.1"/>
    <property type="molecule type" value="Genomic_DNA"/>
</dbReference>
<reference evidence="2 3" key="1">
    <citation type="submission" date="2020-08" db="EMBL/GenBank/DDBJ databases">
        <title>Genomic Encyclopedia of Type Strains, Phase IV (KMG-IV): sequencing the most valuable type-strain genomes for metagenomic binning, comparative biology and taxonomic classification.</title>
        <authorList>
            <person name="Goeker M."/>
        </authorList>
    </citation>
    <scope>NUCLEOTIDE SEQUENCE [LARGE SCALE GENOMIC DNA]</scope>
    <source>
        <strain evidence="2 3">DSM 11805</strain>
    </source>
</reference>
<comment type="caution">
    <text evidence="2">The sequence shown here is derived from an EMBL/GenBank/DDBJ whole genome shotgun (WGS) entry which is preliminary data.</text>
</comment>
<keyword evidence="3" id="KW-1185">Reference proteome</keyword>
<sequence length="83" mass="9417">MRNKASLSDYFSSLFIITIALLFFSWRLASISLFLFSLTGLSGLFLLEALKESRTFYSYQQLLRGIALLVSIPLLFYLIKPAG</sequence>
<name>A0A841RMB3_9BACI</name>